<name>A0ABZ1TLZ8_STRVG</name>
<protein>
    <submittedName>
        <fullName evidence="2">Uncharacterized protein</fullName>
    </submittedName>
</protein>
<sequence>MRRASPTGTGSGIGTRHRADDLMEAEEGVERETTKTRRTPRDRVTCGA</sequence>
<reference evidence="2" key="1">
    <citation type="submission" date="2022-10" db="EMBL/GenBank/DDBJ databases">
        <title>The complete genomes of actinobacterial strains from the NBC collection.</title>
        <authorList>
            <person name="Joergensen T.S."/>
            <person name="Alvarez Arevalo M."/>
            <person name="Sterndorff E.B."/>
            <person name="Faurdal D."/>
            <person name="Vuksanovic O."/>
            <person name="Mourched A.-S."/>
            <person name="Charusanti P."/>
            <person name="Shaw S."/>
            <person name="Blin K."/>
            <person name="Weber T."/>
        </authorList>
    </citation>
    <scope>NUCLEOTIDE SEQUENCE</scope>
    <source>
        <strain evidence="2">NBC_00248</strain>
    </source>
</reference>
<evidence type="ECO:0000256" key="1">
    <source>
        <dbReference type="SAM" id="MobiDB-lite"/>
    </source>
</evidence>
<evidence type="ECO:0000313" key="3">
    <source>
        <dbReference type="Proteomes" id="UP001432039"/>
    </source>
</evidence>
<organism evidence="2 3">
    <name type="scientific">Streptomyces virginiae</name>
    <name type="common">Streptomyces cinnamonensis</name>
    <dbReference type="NCBI Taxonomy" id="1961"/>
    <lineage>
        <taxon>Bacteria</taxon>
        <taxon>Bacillati</taxon>
        <taxon>Actinomycetota</taxon>
        <taxon>Actinomycetes</taxon>
        <taxon>Kitasatosporales</taxon>
        <taxon>Streptomycetaceae</taxon>
        <taxon>Streptomyces</taxon>
    </lineage>
</organism>
<dbReference type="Proteomes" id="UP001432039">
    <property type="component" value="Chromosome"/>
</dbReference>
<feature type="region of interest" description="Disordered" evidence="1">
    <location>
        <begin position="1"/>
        <end position="48"/>
    </location>
</feature>
<gene>
    <name evidence="2" type="ORF">OG517_36045</name>
</gene>
<proteinExistence type="predicted"/>
<accession>A0ABZ1TLZ8</accession>
<dbReference type="EMBL" id="CP108090">
    <property type="protein sequence ID" value="WUQ16408.1"/>
    <property type="molecule type" value="Genomic_DNA"/>
</dbReference>
<evidence type="ECO:0000313" key="2">
    <source>
        <dbReference type="EMBL" id="WUQ16408.1"/>
    </source>
</evidence>
<dbReference type="RefSeq" id="WP_328964698.1">
    <property type="nucleotide sequence ID" value="NZ_CP108090.1"/>
</dbReference>
<feature type="compositionally biased region" description="Basic and acidic residues" evidence="1">
    <location>
        <begin position="28"/>
        <end position="48"/>
    </location>
</feature>
<keyword evidence="3" id="KW-1185">Reference proteome</keyword>